<dbReference type="Gene3D" id="1.10.150.130">
    <property type="match status" value="1"/>
</dbReference>
<dbReference type="EMBL" id="BAMD01000141">
    <property type="protein sequence ID" value="GAF05865.1"/>
    <property type="molecule type" value="Genomic_DNA"/>
</dbReference>
<dbReference type="InterPro" id="IPR035386">
    <property type="entry name" value="Arm-DNA-bind_5"/>
</dbReference>
<dbReference type="Pfam" id="PF17293">
    <property type="entry name" value="Arm-DNA-bind_5"/>
    <property type="match status" value="1"/>
</dbReference>
<evidence type="ECO:0000259" key="4">
    <source>
        <dbReference type="PROSITE" id="PS51898"/>
    </source>
</evidence>
<reference evidence="5 6" key="1">
    <citation type="journal article" date="2014" name="Genome Announc.">
        <title>Draft Genome Sequence of Cytophaga fermentans JCM 21142T, a Facultative Anaerobe Isolated from Marine Mud.</title>
        <authorList>
            <person name="Starns D."/>
            <person name="Oshima K."/>
            <person name="Suda W."/>
            <person name="Iino T."/>
            <person name="Yuki M."/>
            <person name="Inoue J."/>
            <person name="Kitamura K."/>
            <person name="Iida T."/>
            <person name="Darby A."/>
            <person name="Hattori M."/>
            <person name="Ohkuma M."/>
        </authorList>
    </citation>
    <scope>NUCLEOTIDE SEQUENCE [LARGE SCALE GENOMIC DNA]</scope>
    <source>
        <strain evidence="5 6">JCM 21142</strain>
    </source>
</reference>
<dbReference type="PANTHER" id="PTHR30349">
    <property type="entry name" value="PHAGE INTEGRASE-RELATED"/>
    <property type="match status" value="1"/>
</dbReference>
<dbReference type="RefSeq" id="WP_044214408.1">
    <property type="nucleotide sequence ID" value="NZ_BAMD01000141.1"/>
</dbReference>
<feature type="domain" description="Tyr recombinase" evidence="4">
    <location>
        <begin position="224"/>
        <end position="408"/>
    </location>
</feature>
<dbReference type="PANTHER" id="PTHR30349:SF64">
    <property type="entry name" value="PROPHAGE INTEGRASE INTD-RELATED"/>
    <property type="match status" value="1"/>
</dbReference>
<dbReference type="CDD" id="cd01185">
    <property type="entry name" value="INTN1_C_like"/>
    <property type="match status" value="1"/>
</dbReference>
<sequence length="422" mass="48839">MTSNQTFAISFVARADRKGNEKNTLNIYARITVGGKRAEISVVKSVAKESWNSSKERLNSKYKDFRQGNAYIDQVRSKLTSIYRELSLKGAFISPLVIKNCFIGITDTGKTLIELLDYHNESQKNTLMPGTLKNYFTTQKYVHKYLKECKKIDDIRLGEINYKFITEFEAYLRGYEPIDHHKALSNNGVMKHLERLRKVTSMAVRLGWLEKDPFEKYKLSFVKVDREFLTDRELEVLREKSFQIKRLQFVKDLFVFSCYTGLTYIDVHNLKRDNLILGIDGEYWIQTIRQKTHMVVNIPILPVAWEIINKYKDDPRAVNNGTIFPKLSNQRLNSYLKEVADLCGITKTLTFHMARHTFATTVTLSNGVPIETVSKVLGHSNLSTTMIYARVLKDKISADMKDLKQVLQNKEDNAGLKRHVKR</sequence>
<dbReference type="InterPro" id="IPR011010">
    <property type="entry name" value="DNA_brk_join_enz"/>
</dbReference>
<dbReference type="Pfam" id="PF13102">
    <property type="entry name" value="Phage_int_SAM_5"/>
    <property type="match status" value="1"/>
</dbReference>
<comment type="caution">
    <text evidence="5">The sequence shown here is derived from an EMBL/GenBank/DDBJ whole genome shotgun (WGS) entry which is preliminary data.</text>
</comment>
<dbReference type="STRING" id="869213.GCA_000517085_01031"/>
<dbReference type="InterPro" id="IPR002104">
    <property type="entry name" value="Integrase_catalytic"/>
</dbReference>
<name>W7Y4N2_9BACT</name>
<dbReference type="PROSITE" id="PS51898">
    <property type="entry name" value="TYR_RECOMBINASE"/>
    <property type="match status" value="1"/>
</dbReference>
<dbReference type="InterPro" id="IPR013762">
    <property type="entry name" value="Integrase-like_cat_sf"/>
</dbReference>
<keyword evidence="3" id="KW-0233">DNA recombination</keyword>
<dbReference type="InterPro" id="IPR010998">
    <property type="entry name" value="Integrase_recombinase_N"/>
</dbReference>
<keyword evidence="6" id="KW-1185">Reference proteome</keyword>
<dbReference type="GO" id="GO:0006310">
    <property type="term" value="P:DNA recombination"/>
    <property type="evidence" value="ECO:0007669"/>
    <property type="project" value="UniProtKB-KW"/>
</dbReference>
<comment type="similarity">
    <text evidence="1">Belongs to the 'phage' integrase family.</text>
</comment>
<proteinExistence type="inferred from homology"/>
<dbReference type="GO" id="GO:0003677">
    <property type="term" value="F:DNA binding"/>
    <property type="evidence" value="ECO:0007669"/>
    <property type="project" value="UniProtKB-KW"/>
</dbReference>
<accession>W7Y4N2</accession>
<dbReference type="AlphaFoldDB" id="W7Y4N2"/>
<protein>
    <submittedName>
        <fullName evidence="5">Tyrosine recombinase XerD</fullName>
    </submittedName>
</protein>
<dbReference type="Pfam" id="PF00589">
    <property type="entry name" value="Phage_integrase"/>
    <property type="match status" value="1"/>
</dbReference>
<evidence type="ECO:0000313" key="6">
    <source>
        <dbReference type="Proteomes" id="UP000019402"/>
    </source>
</evidence>
<dbReference type="OrthoDB" id="1493636at2"/>
<dbReference type="InterPro" id="IPR025269">
    <property type="entry name" value="SAM-like_dom"/>
</dbReference>
<dbReference type="eggNOG" id="COG0582">
    <property type="taxonomic scope" value="Bacteria"/>
</dbReference>
<dbReference type="SUPFAM" id="SSF56349">
    <property type="entry name" value="DNA breaking-rejoining enzymes"/>
    <property type="match status" value="1"/>
</dbReference>
<evidence type="ECO:0000256" key="3">
    <source>
        <dbReference type="ARBA" id="ARBA00023172"/>
    </source>
</evidence>
<evidence type="ECO:0000256" key="2">
    <source>
        <dbReference type="ARBA" id="ARBA00023125"/>
    </source>
</evidence>
<dbReference type="GO" id="GO:0015074">
    <property type="term" value="P:DNA integration"/>
    <property type="evidence" value="ECO:0007669"/>
    <property type="project" value="InterPro"/>
</dbReference>
<evidence type="ECO:0000313" key="5">
    <source>
        <dbReference type="EMBL" id="GAF05865.1"/>
    </source>
</evidence>
<organism evidence="5 6">
    <name type="scientific">Saccharicrinis fermentans DSM 9555 = JCM 21142</name>
    <dbReference type="NCBI Taxonomy" id="869213"/>
    <lineage>
        <taxon>Bacteria</taxon>
        <taxon>Pseudomonadati</taxon>
        <taxon>Bacteroidota</taxon>
        <taxon>Bacteroidia</taxon>
        <taxon>Marinilabiliales</taxon>
        <taxon>Marinilabiliaceae</taxon>
        <taxon>Saccharicrinis</taxon>
    </lineage>
</organism>
<gene>
    <name evidence="5" type="ORF">JCM21142_114622</name>
</gene>
<dbReference type="InterPro" id="IPR050090">
    <property type="entry name" value="Tyrosine_recombinase_XerCD"/>
</dbReference>
<keyword evidence="2" id="KW-0238">DNA-binding</keyword>
<evidence type="ECO:0000256" key="1">
    <source>
        <dbReference type="ARBA" id="ARBA00008857"/>
    </source>
</evidence>
<dbReference type="Gene3D" id="1.10.443.10">
    <property type="entry name" value="Intergrase catalytic core"/>
    <property type="match status" value="1"/>
</dbReference>
<dbReference type="Proteomes" id="UP000019402">
    <property type="component" value="Unassembled WGS sequence"/>
</dbReference>